<keyword evidence="3" id="KW-1185">Reference proteome</keyword>
<name>A0A843UZD9_COLES</name>
<feature type="region of interest" description="Disordered" evidence="1">
    <location>
        <begin position="1"/>
        <end position="96"/>
    </location>
</feature>
<dbReference type="AlphaFoldDB" id="A0A843UZD9"/>
<proteinExistence type="predicted"/>
<accession>A0A843UZD9</accession>
<feature type="compositionally biased region" description="Basic and acidic residues" evidence="1">
    <location>
        <begin position="34"/>
        <end position="44"/>
    </location>
</feature>
<dbReference type="Proteomes" id="UP000652761">
    <property type="component" value="Unassembled WGS sequence"/>
</dbReference>
<reference evidence="2" key="1">
    <citation type="submission" date="2017-07" db="EMBL/GenBank/DDBJ databases">
        <title>Taro Niue Genome Assembly and Annotation.</title>
        <authorList>
            <person name="Atibalentja N."/>
            <person name="Keating K."/>
            <person name="Fields C.J."/>
        </authorList>
    </citation>
    <scope>NUCLEOTIDE SEQUENCE</scope>
    <source>
        <strain evidence="2">Niue_2</strain>
        <tissue evidence="2">Leaf</tissue>
    </source>
</reference>
<evidence type="ECO:0000313" key="2">
    <source>
        <dbReference type="EMBL" id="MQL86003.1"/>
    </source>
</evidence>
<evidence type="ECO:0000256" key="1">
    <source>
        <dbReference type="SAM" id="MobiDB-lite"/>
    </source>
</evidence>
<evidence type="ECO:0000313" key="3">
    <source>
        <dbReference type="Proteomes" id="UP000652761"/>
    </source>
</evidence>
<dbReference type="EMBL" id="NMUH01000863">
    <property type="protein sequence ID" value="MQL86003.1"/>
    <property type="molecule type" value="Genomic_DNA"/>
</dbReference>
<sequence length="293" mass="31691">MADKVGFAPSSRKETSLMDQAKSRAQSRGKKVASRAEKCHRDAEAVPPSAPAPGQSSVAVPSTEERPKKRPAPASSGTALDASVPPQARFSLDPVEWGRQALPPEVKAETLGRPARRLMHEFYHGMLSQLAAFDAFVHRAEVKRLACDKRIAEAEELVAAEKARSLRLEEEAKKREGALQAALEAVKKAQYDEIAAHEETKNNFSRLVAEERDKAIEEYSNSDELQDEIADLFQGGYDDCLAKVKGLYPDLDLSGATLAGDGDGGDQVTEGGGKEFAAVVDEAMESAIDRSLD</sequence>
<comment type="caution">
    <text evidence="2">The sequence shown here is derived from an EMBL/GenBank/DDBJ whole genome shotgun (WGS) entry which is preliminary data.</text>
</comment>
<gene>
    <name evidence="2" type="ORF">Taro_018530</name>
</gene>
<organism evidence="2 3">
    <name type="scientific">Colocasia esculenta</name>
    <name type="common">Wild taro</name>
    <name type="synonym">Arum esculentum</name>
    <dbReference type="NCBI Taxonomy" id="4460"/>
    <lineage>
        <taxon>Eukaryota</taxon>
        <taxon>Viridiplantae</taxon>
        <taxon>Streptophyta</taxon>
        <taxon>Embryophyta</taxon>
        <taxon>Tracheophyta</taxon>
        <taxon>Spermatophyta</taxon>
        <taxon>Magnoliopsida</taxon>
        <taxon>Liliopsida</taxon>
        <taxon>Araceae</taxon>
        <taxon>Aroideae</taxon>
        <taxon>Colocasieae</taxon>
        <taxon>Colocasia</taxon>
    </lineage>
</organism>
<protein>
    <submittedName>
        <fullName evidence="2">Uncharacterized protein</fullName>
    </submittedName>
</protein>